<evidence type="ECO:0000256" key="1">
    <source>
        <dbReference type="ARBA" id="ARBA00004365"/>
    </source>
</evidence>
<accession>A0A0U1NNX9</accession>
<reference evidence="5 6" key="1">
    <citation type="submission" date="2015-04" db="EMBL/GenBank/DDBJ databases">
        <authorList>
            <person name="Syromyatnikov M.Y."/>
            <person name="Popov V.N."/>
        </authorList>
    </citation>
    <scope>NUCLEOTIDE SEQUENCE [LARGE SCALE GENOMIC DNA]</scope>
    <source>
        <strain evidence="5 6">CECT 5292</strain>
    </source>
</reference>
<keyword evidence="3" id="KW-0975">Bacterial flagellum</keyword>
<proteinExistence type="inferred from homology"/>
<dbReference type="Gene3D" id="6.10.10.10">
    <property type="entry name" value="Flagellar export chaperone, C-terminal domain"/>
    <property type="match status" value="1"/>
</dbReference>
<dbReference type="Proteomes" id="UP000048949">
    <property type="component" value="Unassembled WGS sequence"/>
</dbReference>
<dbReference type="STRING" id="282199.GCA_001049735_02506"/>
<keyword evidence="5" id="KW-0966">Cell projection</keyword>
<dbReference type="GO" id="GO:0009288">
    <property type="term" value="C:bacterial-type flagellum"/>
    <property type="evidence" value="ECO:0007669"/>
    <property type="project" value="UniProtKB-SubCell"/>
</dbReference>
<dbReference type="GO" id="GO:0005198">
    <property type="term" value="F:structural molecule activity"/>
    <property type="evidence" value="ECO:0007669"/>
    <property type="project" value="InterPro"/>
</dbReference>
<evidence type="ECO:0000259" key="4">
    <source>
        <dbReference type="Pfam" id="PF00700"/>
    </source>
</evidence>
<comment type="similarity">
    <text evidence="2">Belongs to the bacterial flagellin family.</text>
</comment>
<dbReference type="Pfam" id="PF00700">
    <property type="entry name" value="Flagellin_C"/>
    <property type="match status" value="1"/>
</dbReference>
<evidence type="ECO:0000256" key="2">
    <source>
        <dbReference type="ARBA" id="ARBA00005709"/>
    </source>
</evidence>
<dbReference type="InterPro" id="IPR001492">
    <property type="entry name" value="Flagellin"/>
</dbReference>
<protein>
    <submittedName>
        <fullName evidence="5">A-type flagellin</fullName>
    </submittedName>
</protein>
<keyword evidence="6" id="KW-1185">Reference proteome</keyword>
<gene>
    <name evidence="5" type="primary">fliC_3</name>
    <name evidence="5" type="ORF">NIG5292_02507</name>
</gene>
<dbReference type="Gene3D" id="3.30.70.2120">
    <property type="match status" value="1"/>
</dbReference>
<dbReference type="SUPFAM" id="SSF64518">
    <property type="entry name" value="Phase 1 flagellin"/>
    <property type="match status" value="1"/>
</dbReference>
<organism evidence="5 6">
    <name type="scientific">Nereida ignava</name>
    <dbReference type="NCBI Taxonomy" id="282199"/>
    <lineage>
        <taxon>Bacteria</taxon>
        <taxon>Pseudomonadati</taxon>
        <taxon>Pseudomonadota</taxon>
        <taxon>Alphaproteobacteria</taxon>
        <taxon>Rhodobacterales</taxon>
        <taxon>Roseobacteraceae</taxon>
        <taxon>Nereida</taxon>
    </lineage>
</organism>
<dbReference type="PANTHER" id="PTHR42792">
    <property type="entry name" value="FLAGELLIN"/>
    <property type="match status" value="1"/>
</dbReference>
<name>A0A0U1NNX9_9RHOB</name>
<dbReference type="OrthoDB" id="9796789at2"/>
<dbReference type="RefSeq" id="WP_158441666.1">
    <property type="nucleotide sequence ID" value="NZ_CVPC01000019.1"/>
</dbReference>
<evidence type="ECO:0000256" key="3">
    <source>
        <dbReference type="ARBA" id="ARBA00023143"/>
    </source>
</evidence>
<keyword evidence="5" id="KW-0282">Flagellum</keyword>
<dbReference type="PANTHER" id="PTHR42792:SF2">
    <property type="entry name" value="FLAGELLIN"/>
    <property type="match status" value="1"/>
</dbReference>
<evidence type="ECO:0000313" key="6">
    <source>
        <dbReference type="Proteomes" id="UP000048949"/>
    </source>
</evidence>
<comment type="subcellular location">
    <subcellularLocation>
        <location evidence="1">Bacterial flagellum</location>
    </subcellularLocation>
</comment>
<dbReference type="Gene3D" id="1.20.1330.10">
    <property type="entry name" value="f41 fragment of flagellin, N-terminal domain"/>
    <property type="match status" value="1"/>
</dbReference>
<dbReference type="AlphaFoldDB" id="A0A0U1NNX9"/>
<dbReference type="InterPro" id="IPR046358">
    <property type="entry name" value="Flagellin_C"/>
</dbReference>
<evidence type="ECO:0000313" key="5">
    <source>
        <dbReference type="EMBL" id="CRK76444.1"/>
    </source>
</evidence>
<dbReference type="InterPro" id="IPR042187">
    <property type="entry name" value="Flagellin_C_sub2"/>
</dbReference>
<keyword evidence="5" id="KW-0969">Cilium</keyword>
<sequence length="258" mass="26020">MRDAINAIAGETGVTAALSGGQNSALELTDIDGDDISIGSFSTTSTANMRLTALDRNGDTATDNDGGVDLVVLLEDTATDQTTYVDAAAYTVTGQVTMSSDESYTLATTHDVAVAGTAITQTTTGALETLTTDGEFFGATPAAAGIVTTSSTLSSVGSVDISTTAGAANALNIIDGALARVSNARPDLGAVSNRLDHTMSNLGTIQINIGTSQSRIEDADFAKVTGDLTKAQIMSQAATAMLAQANASKQGVLSLLQG</sequence>
<dbReference type="EMBL" id="CVQV01000019">
    <property type="protein sequence ID" value="CRK76444.1"/>
    <property type="molecule type" value="Genomic_DNA"/>
</dbReference>
<feature type="domain" description="Flagellin C-terminal" evidence="4">
    <location>
        <begin position="171"/>
        <end position="256"/>
    </location>
</feature>